<evidence type="ECO:0000313" key="2">
    <source>
        <dbReference type="EMBL" id="CAB3252858.1"/>
    </source>
</evidence>
<reference evidence="3 4" key="1">
    <citation type="submission" date="2020-04" db="EMBL/GenBank/DDBJ databases">
        <authorList>
            <person name="Wallbank WR R."/>
            <person name="Pardo Diaz C."/>
            <person name="Kozak K."/>
            <person name="Martin S."/>
            <person name="Jiggins C."/>
            <person name="Moest M."/>
            <person name="Warren A I."/>
            <person name="Byers J.R.P. K."/>
            <person name="Montejo-Kovacevich G."/>
            <person name="Yen C E."/>
        </authorList>
    </citation>
    <scope>NUCLEOTIDE SEQUENCE [LARGE SCALE GENOMIC DNA]</scope>
</reference>
<sequence>MKISAFKREVGRLPITADHAVSLEWMKDHRRFEGNVAADKLAKTCAMAREFIVISSDIFVFISGEKRIRLQLNFISEAMKAVDR</sequence>
<dbReference type="EMBL" id="CADEBC010000561">
    <property type="protein sequence ID" value="CAB3252858.1"/>
    <property type="molecule type" value="Genomic_DNA"/>
</dbReference>
<proteinExistence type="predicted"/>
<evidence type="ECO:0000313" key="3">
    <source>
        <dbReference type="Proteomes" id="UP000494106"/>
    </source>
</evidence>
<dbReference type="Proteomes" id="UP000494106">
    <property type="component" value="Unassembled WGS sequence"/>
</dbReference>
<evidence type="ECO:0000313" key="1">
    <source>
        <dbReference type="EMBL" id="CAB3230267.1"/>
    </source>
</evidence>
<name>A0A8S1B817_ARCPL</name>
<dbReference type="Proteomes" id="UP000494256">
    <property type="component" value="Unassembled WGS sequence"/>
</dbReference>
<dbReference type="AlphaFoldDB" id="A0A8S1B817"/>
<keyword evidence="3" id="KW-1185">Reference proteome</keyword>
<protein>
    <recommendedName>
        <fullName evidence="5">RNase H type-1 domain-containing protein</fullName>
    </recommendedName>
</protein>
<accession>A0A8S1B817</accession>
<organism evidence="2 3">
    <name type="scientific">Arctia plantaginis</name>
    <name type="common">Wood tiger moth</name>
    <name type="synonym">Phalaena plantaginis</name>
    <dbReference type="NCBI Taxonomy" id="874455"/>
    <lineage>
        <taxon>Eukaryota</taxon>
        <taxon>Metazoa</taxon>
        <taxon>Ecdysozoa</taxon>
        <taxon>Arthropoda</taxon>
        <taxon>Hexapoda</taxon>
        <taxon>Insecta</taxon>
        <taxon>Pterygota</taxon>
        <taxon>Neoptera</taxon>
        <taxon>Endopterygota</taxon>
        <taxon>Lepidoptera</taxon>
        <taxon>Glossata</taxon>
        <taxon>Ditrysia</taxon>
        <taxon>Noctuoidea</taxon>
        <taxon>Erebidae</taxon>
        <taxon>Arctiinae</taxon>
        <taxon>Arctia</taxon>
    </lineage>
</organism>
<comment type="caution">
    <text evidence="2">The sequence shown here is derived from an EMBL/GenBank/DDBJ whole genome shotgun (WGS) entry which is preliminary data.</text>
</comment>
<evidence type="ECO:0000313" key="4">
    <source>
        <dbReference type="Proteomes" id="UP000494256"/>
    </source>
</evidence>
<gene>
    <name evidence="2" type="ORF">APLA_LOCUS13748</name>
    <name evidence="1" type="ORF">APLA_LOCUS4501</name>
</gene>
<evidence type="ECO:0008006" key="5">
    <source>
        <dbReference type="Google" id="ProtNLM"/>
    </source>
</evidence>
<dbReference type="EMBL" id="CADEBD010000287">
    <property type="protein sequence ID" value="CAB3230267.1"/>
    <property type="molecule type" value="Genomic_DNA"/>
</dbReference>